<sequence>MLITLYLEEGTGNIIQFVAIIATRHQKKRDSQQEQRLPNFTGRTSMRKRTSTHDINSKTTKRCDPSAAFRRYAPPLASGTTWTPRTA</sequence>
<dbReference type="EMBL" id="OC006530">
    <property type="protein sequence ID" value="CAD7266177.1"/>
    <property type="molecule type" value="Genomic_DNA"/>
</dbReference>
<evidence type="ECO:0000256" key="1">
    <source>
        <dbReference type="SAM" id="MobiDB-lite"/>
    </source>
</evidence>
<protein>
    <submittedName>
        <fullName evidence="2">Uncharacterized protein</fullName>
    </submittedName>
</protein>
<organism evidence="2">
    <name type="scientific">Timema shepardi</name>
    <name type="common">Walking stick</name>
    <dbReference type="NCBI Taxonomy" id="629360"/>
    <lineage>
        <taxon>Eukaryota</taxon>
        <taxon>Metazoa</taxon>
        <taxon>Ecdysozoa</taxon>
        <taxon>Arthropoda</taxon>
        <taxon>Hexapoda</taxon>
        <taxon>Insecta</taxon>
        <taxon>Pterygota</taxon>
        <taxon>Neoptera</taxon>
        <taxon>Polyneoptera</taxon>
        <taxon>Phasmatodea</taxon>
        <taxon>Timematodea</taxon>
        <taxon>Timematoidea</taxon>
        <taxon>Timematidae</taxon>
        <taxon>Timema</taxon>
    </lineage>
</organism>
<proteinExistence type="predicted"/>
<feature type="compositionally biased region" description="Polar residues" evidence="1">
    <location>
        <begin position="34"/>
        <end position="44"/>
    </location>
</feature>
<gene>
    <name evidence="2" type="ORF">TSIB3V08_LOCUS10202</name>
</gene>
<feature type="region of interest" description="Disordered" evidence="1">
    <location>
        <begin position="25"/>
        <end position="61"/>
    </location>
</feature>
<accession>A0A7R9B4N2</accession>
<reference evidence="2" key="1">
    <citation type="submission" date="2020-11" db="EMBL/GenBank/DDBJ databases">
        <authorList>
            <person name="Tran Van P."/>
        </authorList>
    </citation>
    <scope>NUCLEOTIDE SEQUENCE</scope>
</reference>
<feature type="compositionally biased region" description="Basic and acidic residues" evidence="1">
    <location>
        <begin position="51"/>
        <end position="61"/>
    </location>
</feature>
<name>A0A7R9B4N2_TIMSH</name>
<evidence type="ECO:0000313" key="2">
    <source>
        <dbReference type="EMBL" id="CAD7266177.1"/>
    </source>
</evidence>
<dbReference type="AlphaFoldDB" id="A0A7R9B4N2"/>